<evidence type="ECO:0000313" key="2">
    <source>
        <dbReference type="Proteomes" id="UP000448199"/>
    </source>
</evidence>
<dbReference type="Proteomes" id="UP000448199">
    <property type="component" value="Unassembled WGS sequence"/>
</dbReference>
<evidence type="ECO:0000313" key="1">
    <source>
        <dbReference type="EMBL" id="MXO49221.1"/>
    </source>
</evidence>
<dbReference type="AlphaFoldDB" id="A0A844XTH9"/>
<comment type="caution">
    <text evidence="1">The sequence shown here is derived from an EMBL/GenBank/DDBJ whole genome shotgun (WGS) entry which is preliminary data.</text>
</comment>
<evidence type="ECO:0008006" key="3">
    <source>
        <dbReference type="Google" id="ProtNLM"/>
    </source>
</evidence>
<dbReference type="OrthoDB" id="7407842at2"/>
<dbReference type="RefSeq" id="WP_160728756.1">
    <property type="nucleotide sequence ID" value="NZ_WTYC01000008.1"/>
</dbReference>
<gene>
    <name evidence="1" type="ORF">GRI69_13255</name>
</gene>
<organism evidence="1 2">
    <name type="scientific">Qipengyuania vulgaris</name>
    <dbReference type="NCBI Taxonomy" id="291985"/>
    <lineage>
        <taxon>Bacteria</taxon>
        <taxon>Pseudomonadati</taxon>
        <taxon>Pseudomonadota</taxon>
        <taxon>Alphaproteobacteria</taxon>
        <taxon>Sphingomonadales</taxon>
        <taxon>Erythrobacteraceae</taxon>
        <taxon>Qipengyuania</taxon>
    </lineage>
</organism>
<keyword evidence="2" id="KW-1185">Reference proteome</keyword>
<accession>A0A844XTH9</accession>
<dbReference type="EMBL" id="WTYC01000008">
    <property type="protein sequence ID" value="MXO49221.1"/>
    <property type="molecule type" value="Genomic_DNA"/>
</dbReference>
<reference evidence="1 2" key="1">
    <citation type="submission" date="2019-12" db="EMBL/GenBank/DDBJ databases">
        <title>Genomic-based taxomic classification of the family Erythrobacteraceae.</title>
        <authorList>
            <person name="Xu L."/>
        </authorList>
    </citation>
    <scope>NUCLEOTIDE SEQUENCE [LARGE SCALE GENOMIC DNA]</scope>
    <source>
        <strain evidence="1 2">DSM 17792</strain>
    </source>
</reference>
<protein>
    <recommendedName>
        <fullName evidence="3">Inovirus Gp2 family protein</fullName>
    </recommendedName>
</protein>
<sequence>MTLTQVKKLANAADKAIAVGRPLNRHICVHWEAAGLSDREAMAATTAFLKYLREWLRGQTAYLWTRENGGGKGSHVHILAHIPDAKRMSGALSRRWVQRCTIRTYRAGAIFSRKIAGAGQPDGALYAQNLSKVLAYVLKGARPEAAASLGIAQEHGGEVIGKRCGTSRNIAV</sequence>
<proteinExistence type="predicted"/>
<name>A0A844XTH9_9SPHN</name>